<sequence length="611" mass="66059">MKHLLRCTAALGVLSLALGTAQAQVNTVGEDERSHLAGGLFDAESASWNMVLEHNVPPIDAFFDERALFAPAQFMAAMQAAREAEERGEEATPPAFTPLALANTDFAFQGDHVIMGNYHGFLIYNVAGDAPELVTAVVCPGGQGDVSVYGDLLFLSVEHNRARLDCGSEAAEGEVNPDRFRGIRVFDISDITAPRQIAAVQTCRGSHTHTLLPDPNDENILYVYNSGTQPVRSGDELEFCSDGQPGENPETSLYSIDIIRVPLDAPETAELIDSPRIFADRETGEIAGLWQGGQLGIASQRTAQTNHCHDITVYPELGIAGGACSGNGILLDITDPANPSRIAELFDPDMAYWHSATFNNAGDVVVFTDEWGGGTAARCRTEDPANWGANLIATVEGNVLRGQSFYKLPSTQGASENCVAHNGSLVPVPGRDIMVQSWYQGGISVMDFTDPQNPFEIAYFDRGPVDPDNLIVAGYWSSYWYNGRIYASEIARGLDVLRLEANEHLSEAELAAAEAVIEREVNPQTQTRIVWEDTPDVARSYLIQLQRNEAIDAGLATRVGDAITRWEANPERNARGLVGSIRLLNNAAAEAEGRDAARLAELAALFTRVAG</sequence>
<evidence type="ECO:0000256" key="1">
    <source>
        <dbReference type="SAM" id="SignalP"/>
    </source>
</evidence>
<keyword evidence="1" id="KW-0732">Signal</keyword>
<dbReference type="Proteomes" id="UP001596024">
    <property type="component" value="Unassembled WGS sequence"/>
</dbReference>
<dbReference type="EMBL" id="JBHSGQ010000005">
    <property type="protein sequence ID" value="MFC4725829.1"/>
    <property type="molecule type" value="Genomic_DNA"/>
</dbReference>
<proteinExistence type="predicted"/>
<keyword evidence="3" id="KW-1185">Reference proteome</keyword>
<feature type="signal peptide" evidence="1">
    <location>
        <begin position="1"/>
        <end position="23"/>
    </location>
</feature>
<accession>A0ABV9NEC2</accession>
<protein>
    <submittedName>
        <fullName evidence="2">LVIVD repeat-containing protein</fullName>
    </submittedName>
</protein>
<evidence type="ECO:0000313" key="3">
    <source>
        <dbReference type="Proteomes" id="UP001596024"/>
    </source>
</evidence>
<dbReference type="RefSeq" id="WP_371392796.1">
    <property type="nucleotide sequence ID" value="NZ_CP163421.1"/>
</dbReference>
<gene>
    <name evidence="2" type="ORF">ACFPB0_11045</name>
</gene>
<feature type="chain" id="PRO_5045417218" evidence="1">
    <location>
        <begin position="24"/>
        <end position="611"/>
    </location>
</feature>
<comment type="caution">
    <text evidence="2">The sequence shown here is derived from an EMBL/GenBank/DDBJ whole genome shotgun (WGS) entry which is preliminary data.</text>
</comment>
<name>A0ABV9NEC2_9PROT</name>
<reference evidence="3" key="1">
    <citation type="journal article" date="2019" name="Int. J. Syst. Evol. Microbiol.">
        <title>The Global Catalogue of Microorganisms (GCM) 10K type strain sequencing project: providing services to taxonomists for standard genome sequencing and annotation.</title>
        <authorList>
            <consortium name="The Broad Institute Genomics Platform"/>
            <consortium name="The Broad Institute Genome Sequencing Center for Infectious Disease"/>
            <person name="Wu L."/>
            <person name="Ma J."/>
        </authorList>
    </citation>
    <scope>NUCLEOTIDE SEQUENCE [LARGE SCALE GENOMIC DNA]</scope>
    <source>
        <strain evidence="3">CCUG 62981</strain>
    </source>
</reference>
<organism evidence="2 3">
    <name type="scientific">Glycocaulis abyssi</name>
    <dbReference type="NCBI Taxonomy" id="1433403"/>
    <lineage>
        <taxon>Bacteria</taxon>
        <taxon>Pseudomonadati</taxon>
        <taxon>Pseudomonadota</taxon>
        <taxon>Alphaproteobacteria</taxon>
        <taxon>Maricaulales</taxon>
        <taxon>Maricaulaceae</taxon>
        <taxon>Glycocaulis</taxon>
    </lineage>
</organism>
<dbReference type="SUPFAM" id="SSF75011">
    <property type="entry name" value="3-carboxy-cis,cis-mucoante lactonizing enzyme"/>
    <property type="match status" value="1"/>
</dbReference>
<evidence type="ECO:0000313" key="2">
    <source>
        <dbReference type="EMBL" id="MFC4725829.1"/>
    </source>
</evidence>